<keyword evidence="3" id="KW-0234">DNA repair</keyword>
<dbReference type="GO" id="GO:0000785">
    <property type="term" value="C:chromatin"/>
    <property type="evidence" value="ECO:0007669"/>
    <property type="project" value="TreeGrafter"/>
</dbReference>
<dbReference type="GO" id="GO:0007064">
    <property type="term" value="P:mitotic sister chromatid cohesion"/>
    <property type="evidence" value="ECO:0007669"/>
    <property type="project" value="InterPro"/>
</dbReference>
<feature type="non-terminal residue" evidence="7">
    <location>
        <position position="1"/>
    </location>
</feature>
<feature type="compositionally biased region" description="Polar residues" evidence="6">
    <location>
        <begin position="49"/>
        <end position="79"/>
    </location>
</feature>
<dbReference type="EMBL" id="JACGCM010000723">
    <property type="protein sequence ID" value="KAF6167570.1"/>
    <property type="molecule type" value="Genomic_DNA"/>
</dbReference>
<dbReference type="Proteomes" id="UP000541444">
    <property type="component" value="Unassembled WGS sequence"/>
</dbReference>
<proteinExistence type="predicted"/>
<sequence length="552" mass="62975">CSISLLRDMTNQVESSKVSKKRQKRNRQAIATAIRNTSNGGIRIRDSNNLEPNQFEPSQEPSQENFQESFKEMSNPSLEQNKKSKKMRGSKKCMILGKDGTKIDANFNERGQPVEVGSEKLSSYLGTLGRDMTPVIYDNWSRKIRLRRIIDSCKSDAMIMKKSPKEIDLKEWKIFVKGKSSPVFKSVLYIPMIIVLQENEFCSPAYPQASYIVIKALVKSYLPIKDSHQRLGFANLLEILKNVLAFGEISKDMESSPVDRAHMRLASAKAVLRLSKDWDRKITIDVFHLTLRTSEIIDSQVKKLFLGKVEFKEDKHSLFEIIQMCHQERARQHSMQYDGNLLMIYPEYILPYLVHTLAHHPKEKSKKFKNMRSKQVFPYTRSRRGYARLENDLVKIEELKKSLPLNSTPPPLKDNMLSQVLGPERQGRVRALRFGVTPTRLGIISQTTGRVAELEEQLAAMMGKMEKMSNLISKLIRNLGQSTGDLQSSHTPHSLSQGNYNAQSVSEVRSVADDEVLQTQTSTPQAQYKRKDKDTNCKLLSWKGSKVVVAHA</sequence>
<keyword evidence="8" id="KW-1185">Reference proteome</keyword>
<dbReference type="InterPro" id="IPR039776">
    <property type="entry name" value="Pds5"/>
</dbReference>
<dbReference type="AlphaFoldDB" id="A0A7J7NKM5"/>
<keyword evidence="5" id="KW-0175">Coiled coil</keyword>
<dbReference type="OrthoDB" id="200660at2759"/>
<keyword evidence="2" id="KW-0227">DNA damage</keyword>
<feature type="coiled-coil region" evidence="5">
    <location>
        <begin position="444"/>
        <end position="471"/>
    </location>
</feature>
<keyword evidence="4" id="KW-0539">Nucleus</keyword>
<evidence type="ECO:0000256" key="3">
    <source>
        <dbReference type="ARBA" id="ARBA00023204"/>
    </source>
</evidence>
<feature type="region of interest" description="Disordered" evidence="6">
    <location>
        <begin position="6"/>
        <end position="25"/>
    </location>
</feature>
<evidence type="ECO:0000256" key="5">
    <source>
        <dbReference type="SAM" id="Coils"/>
    </source>
</evidence>
<organism evidence="7 8">
    <name type="scientific">Kingdonia uniflora</name>
    <dbReference type="NCBI Taxonomy" id="39325"/>
    <lineage>
        <taxon>Eukaryota</taxon>
        <taxon>Viridiplantae</taxon>
        <taxon>Streptophyta</taxon>
        <taxon>Embryophyta</taxon>
        <taxon>Tracheophyta</taxon>
        <taxon>Spermatophyta</taxon>
        <taxon>Magnoliopsida</taxon>
        <taxon>Ranunculales</taxon>
        <taxon>Circaeasteraceae</taxon>
        <taxon>Kingdonia</taxon>
    </lineage>
</organism>
<evidence type="ECO:0000256" key="2">
    <source>
        <dbReference type="ARBA" id="ARBA00022763"/>
    </source>
</evidence>
<gene>
    <name evidence="7" type="ORF">GIB67_031153</name>
</gene>
<protein>
    <submittedName>
        <fullName evidence="7">Uncharacterized protein</fullName>
    </submittedName>
</protein>
<evidence type="ECO:0000256" key="6">
    <source>
        <dbReference type="SAM" id="MobiDB-lite"/>
    </source>
</evidence>
<dbReference type="GO" id="GO:0006281">
    <property type="term" value="P:DNA repair"/>
    <property type="evidence" value="ECO:0007669"/>
    <property type="project" value="UniProtKB-KW"/>
</dbReference>
<comment type="subcellular location">
    <subcellularLocation>
        <location evidence="1">Nucleus</location>
    </subcellularLocation>
</comment>
<evidence type="ECO:0000313" key="8">
    <source>
        <dbReference type="Proteomes" id="UP000541444"/>
    </source>
</evidence>
<evidence type="ECO:0000313" key="7">
    <source>
        <dbReference type="EMBL" id="KAF6167570.1"/>
    </source>
</evidence>
<accession>A0A7J7NKM5</accession>
<evidence type="ECO:0000256" key="1">
    <source>
        <dbReference type="ARBA" id="ARBA00004123"/>
    </source>
</evidence>
<feature type="compositionally biased region" description="Polar residues" evidence="6">
    <location>
        <begin position="6"/>
        <end position="16"/>
    </location>
</feature>
<feature type="region of interest" description="Disordered" evidence="6">
    <location>
        <begin position="40"/>
        <end position="90"/>
    </location>
</feature>
<comment type="caution">
    <text evidence="7">The sequence shown here is derived from an EMBL/GenBank/DDBJ whole genome shotgun (WGS) entry which is preliminary data.</text>
</comment>
<dbReference type="PANTHER" id="PTHR12663">
    <property type="entry name" value="ANDROGEN INDUCED INHIBITOR OF PROLIFERATION AS3 / PDS5-RELATED"/>
    <property type="match status" value="1"/>
</dbReference>
<feature type="region of interest" description="Disordered" evidence="6">
    <location>
        <begin position="482"/>
        <end position="501"/>
    </location>
</feature>
<dbReference type="PANTHER" id="PTHR12663:SF0">
    <property type="entry name" value="PRECOCIOUS DISSOCIATION OF SISTERS 5, ISOFORM A"/>
    <property type="match status" value="1"/>
</dbReference>
<dbReference type="GO" id="GO:0005634">
    <property type="term" value="C:nucleus"/>
    <property type="evidence" value="ECO:0007669"/>
    <property type="project" value="UniProtKB-SubCell"/>
</dbReference>
<name>A0A7J7NKM5_9MAGN</name>
<dbReference type="Pfam" id="PF20168">
    <property type="entry name" value="PDS5"/>
    <property type="match status" value="1"/>
</dbReference>
<reference evidence="7 8" key="1">
    <citation type="journal article" date="2020" name="IScience">
        <title>Genome Sequencing of the Endangered Kingdonia uniflora (Circaeasteraceae, Ranunculales) Reveals Potential Mechanisms of Evolutionary Specialization.</title>
        <authorList>
            <person name="Sun Y."/>
            <person name="Deng T."/>
            <person name="Zhang A."/>
            <person name="Moore M.J."/>
            <person name="Landis J.B."/>
            <person name="Lin N."/>
            <person name="Zhang H."/>
            <person name="Zhang X."/>
            <person name="Huang J."/>
            <person name="Zhang X."/>
            <person name="Sun H."/>
            <person name="Wang H."/>
        </authorList>
    </citation>
    <scope>NUCLEOTIDE SEQUENCE [LARGE SCALE GENOMIC DNA]</scope>
    <source>
        <strain evidence="7">TB1705</strain>
        <tissue evidence="7">Leaf</tissue>
    </source>
</reference>
<evidence type="ECO:0000256" key="4">
    <source>
        <dbReference type="ARBA" id="ARBA00023242"/>
    </source>
</evidence>